<accession>A0AAN8F6U5</accession>
<feature type="region of interest" description="Disordered" evidence="1">
    <location>
        <begin position="1"/>
        <end position="35"/>
    </location>
</feature>
<feature type="compositionally biased region" description="Low complexity" evidence="1">
    <location>
        <begin position="181"/>
        <end position="213"/>
    </location>
</feature>
<gene>
    <name evidence="2" type="ORF">OHC33_006494</name>
</gene>
<keyword evidence="3" id="KW-1185">Reference proteome</keyword>
<reference evidence="2 3" key="1">
    <citation type="submission" date="2022-12" db="EMBL/GenBank/DDBJ databases">
        <title>Genomic features and morphological characterization of a novel Knufia sp. strain isolated from spacecraft assembly facility.</title>
        <authorList>
            <person name="Teixeira M."/>
            <person name="Chander A.M."/>
            <person name="Stajich J.E."/>
            <person name="Venkateswaran K."/>
        </authorList>
    </citation>
    <scope>NUCLEOTIDE SEQUENCE [LARGE SCALE GENOMIC DNA]</scope>
    <source>
        <strain evidence="2 3">FJI-L2-BK-P2</strain>
    </source>
</reference>
<proteinExistence type="predicted"/>
<feature type="compositionally biased region" description="Low complexity" evidence="1">
    <location>
        <begin position="1"/>
        <end position="11"/>
    </location>
</feature>
<dbReference type="AlphaFoldDB" id="A0AAN8F6U5"/>
<feature type="region of interest" description="Disordered" evidence="1">
    <location>
        <begin position="116"/>
        <end position="152"/>
    </location>
</feature>
<name>A0AAN8F6U5_9EURO</name>
<feature type="compositionally biased region" description="Basic and acidic residues" evidence="1">
    <location>
        <begin position="272"/>
        <end position="283"/>
    </location>
</feature>
<protein>
    <submittedName>
        <fullName evidence="2">Uncharacterized protein</fullName>
    </submittedName>
</protein>
<feature type="compositionally biased region" description="Basic residues" evidence="1">
    <location>
        <begin position="141"/>
        <end position="152"/>
    </location>
</feature>
<organism evidence="2 3">
    <name type="scientific">Knufia fluminis</name>
    <dbReference type="NCBI Taxonomy" id="191047"/>
    <lineage>
        <taxon>Eukaryota</taxon>
        <taxon>Fungi</taxon>
        <taxon>Dikarya</taxon>
        <taxon>Ascomycota</taxon>
        <taxon>Pezizomycotina</taxon>
        <taxon>Eurotiomycetes</taxon>
        <taxon>Chaetothyriomycetidae</taxon>
        <taxon>Chaetothyriales</taxon>
        <taxon>Trichomeriaceae</taxon>
        <taxon>Knufia</taxon>
    </lineage>
</organism>
<evidence type="ECO:0000313" key="3">
    <source>
        <dbReference type="Proteomes" id="UP001316803"/>
    </source>
</evidence>
<feature type="region of interest" description="Disordered" evidence="1">
    <location>
        <begin position="242"/>
        <end position="296"/>
    </location>
</feature>
<evidence type="ECO:0000313" key="2">
    <source>
        <dbReference type="EMBL" id="KAK5952451.1"/>
    </source>
</evidence>
<evidence type="ECO:0000256" key="1">
    <source>
        <dbReference type="SAM" id="MobiDB-lite"/>
    </source>
</evidence>
<comment type="caution">
    <text evidence="2">The sequence shown here is derived from an EMBL/GenBank/DDBJ whole genome shotgun (WGS) entry which is preliminary data.</text>
</comment>
<feature type="compositionally biased region" description="Polar residues" evidence="1">
    <location>
        <begin position="118"/>
        <end position="127"/>
    </location>
</feature>
<dbReference type="EMBL" id="JAKLMC020000015">
    <property type="protein sequence ID" value="KAK5952451.1"/>
    <property type="molecule type" value="Genomic_DNA"/>
</dbReference>
<sequence length="311" mass="33696">METSSFTSYITTPPPSTSHHQSHTHTPNHQSKSSVSSLYDLLADLDEHQLTYLIQEMNHTAPQNMAVGQAISAIETPNPSYSLTAARANMQRPTMERSMSKSQRVRLSLQTMFRAPSVRQQRQQSMQDGMDGTLEVETPTSRRKSPAYKRISRPTFNLPPGVTVSDLLNLLEAEFLYNNTPSSSQLSPSSSSFSLSSSFSYGGSTPSPTTSHGSGLGRIRRYPSTIDMALEAERSASGIEGIGLGMLEPRPTTPACGTPTRARSGSPSTPVFDRRVSEGRLRGETPPPTNVAGGVAPPVVLDGIFEVLETR</sequence>
<feature type="region of interest" description="Disordered" evidence="1">
    <location>
        <begin position="181"/>
        <end position="219"/>
    </location>
</feature>
<dbReference type="Proteomes" id="UP001316803">
    <property type="component" value="Unassembled WGS sequence"/>
</dbReference>